<dbReference type="Proteomes" id="UP000037540">
    <property type="component" value="Unassembled WGS sequence"/>
</dbReference>
<evidence type="ECO:0000313" key="2">
    <source>
        <dbReference type="Proteomes" id="UP000037540"/>
    </source>
</evidence>
<organism evidence="1 2">
    <name type="scientific">Clostridium botulinum</name>
    <dbReference type="NCBI Taxonomy" id="1491"/>
    <lineage>
        <taxon>Bacteria</taxon>
        <taxon>Bacillati</taxon>
        <taxon>Bacillota</taxon>
        <taxon>Clostridia</taxon>
        <taxon>Eubacteriales</taxon>
        <taxon>Clostridiaceae</taxon>
        <taxon>Clostridium</taxon>
    </lineage>
</organism>
<accession>A0A9Q1UXJ3</accession>
<sequence length="557" mass="65817">MSEKSKALQKQSFIMDINILEAPFFLFNQSTKAVKVKDVKNNPNITDEVRHILEVHGIDQGESKYFNWKDSKGMTREMLALTTGQLPRKFTMDVWYGIVGLYIKKTSPINFNEQLNMFDIQSDRLYFTLYELAKFMKLTTGGSNIAKIQDAIRQLKNTQYYSFSNGSIYDKKNEEYIKTKERGLSLVLEYEFNSEKKRSSKQDMKYKCWVQLNSLVIDNIKHEFIKYLNSETYFTLPSGLTRGLYTYLEGNKYSSNGMLTYIKRNFEVLANKIPIEYKFNSDLKKKLKKPLENLIKYGIISDYFYGDKYIINKKEPCIYFIFKGKKEEIINTLRQKYEEKQLLLEVATDNIKKDEFEMEIPENLDKTLEEIGFNAKVIKQLYAEHDKWDIVKYVIWLQQQKSKNTGSVKNSAGLLRFALMGNVNLEISHKDIVEFVENQKEKFEENKISRQEILKNAYDKYVNDEIEKLKKEEDGTYNIIYENTLINIEAQVDAQIAQLRLLEKNEGVEMPSLKLWEEFKEKKEKSELFKKNFINSIKVFRGIMTLEEFKIEFEKDK</sequence>
<dbReference type="RefSeq" id="WP_013726803.1">
    <property type="nucleotide sequence ID" value="NZ_LGVO01000010.1"/>
</dbReference>
<reference evidence="1 2" key="1">
    <citation type="submission" date="2015-07" db="EMBL/GenBank/DDBJ databases">
        <title>Draft genome sequences of 17 French Clostridium botulinum group III.</title>
        <authorList>
            <person name="Woudstra C."/>
            <person name="Le Marechal C."/>
            <person name="Souillard R."/>
            <person name="Bayon-Auboyer M.-H."/>
            <person name="Dessouter D."/>
            <person name="Fach P."/>
        </authorList>
    </citation>
    <scope>NUCLEOTIDE SEQUENCE [LARGE SCALE GENOMIC DNA]</scope>
    <source>
        <strain evidence="1 2">12LNRI-CD</strain>
    </source>
</reference>
<protein>
    <recommendedName>
        <fullName evidence="3">Replication initiator protein A</fullName>
    </recommendedName>
</protein>
<comment type="caution">
    <text evidence="1">The sequence shown here is derived from an EMBL/GenBank/DDBJ whole genome shotgun (WGS) entry which is preliminary data.</text>
</comment>
<gene>
    <name evidence="1" type="ORF">ADU74_09370</name>
</gene>
<dbReference type="Pfam" id="PF10134">
    <property type="entry name" value="RPA"/>
    <property type="match status" value="1"/>
</dbReference>
<proteinExistence type="predicted"/>
<evidence type="ECO:0000313" key="1">
    <source>
        <dbReference type="EMBL" id="KOA85847.1"/>
    </source>
</evidence>
<dbReference type="AlphaFoldDB" id="A0A9Q1UXJ3"/>
<dbReference type="OrthoDB" id="1923891at2"/>
<evidence type="ECO:0008006" key="3">
    <source>
        <dbReference type="Google" id="ProtNLM"/>
    </source>
</evidence>
<dbReference type="InterPro" id="IPR018777">
    <property type="entry name" value="Replication_initiator_prot_A"/>
</dbReference>
<name>A0A9Q1UXJ3_CLOBO</name>
<dbReference type="EMBL" id="LGVR01000052">
    <property type="protein sequence ID" value="KOA85847.1"/>
    <property type="molecule type" value="Genomic_DNA"/>
</dbReference>